<dbReference type="Pfam" id="PF12937">
    <property type="entry name" value="F-box-like"/>
    <property type="match status" value="1"/>
</dbReference>
<protein>
    <recommendedName>
        <fullName evidence="1">F-box domain-containing protein</fullName>
    </recommendedName>
</protein>
<evidence type="ECO:0000259" key="1">
    <source>
        <dbReference type="PROSITE" id="PS50181"/>
    </source>
</evidence>
<feature type="domain" description="F-box" evidence="1">
    <location>
        <begin position="17"/>
        <end position="64"/>
    </location>
</feature>
<dbReference type="EMBL" id="KV426261">
    <property type="protein sequence ID" value="KZV83642.1"/>
    <property type="molecule type" value="Genomic_DNA"/>
</dbReference>
<dbReference type="SMART" id="SM00256">
    <property type="entry name" value="FBOX"/>
    <property type="match status" value="1"/>
</dbReference>
<gene>
    <name evidence="2" type="ORF">EXIGLDRAFT_728168</name>
</gene>
<evidence type="ECO:0000313" key="2">
    <source>
        <dbReference type="EMBL" id="KZV83642.1"/>
    </source>
</evidence>
<dbReference type="Proteomes" id="UP000077266">
    <property type="component" value="Unassembled WGS sequence"/>
</dbReference>
<organism evidence="2 3">
    <name type="scientific">Exidia glandulosa HHB12029</name>
    <dbReference type="NCBI Taxonomy" id="1314781"/>
    <lineage>
        <taxon>Eukaryota</taxon>
        <taxon>Fungi</taxon>
        <taxon>Dikarya</taxon>
        <taxon>Basidiomycota</taxon>
        <taxon>Agaricomycotina</taxon>
        <taxon>Agaricomycetes</taxon>
        <taxon>Auriculariales</taxon>
        <taxon>Exidiaceae</taxon>
        <taxon>Exidia</taxon>
    </lineage>
</organism>
<dbReference type="InterPro" id="IPR036047">
    <property type="entry name" value="F-box-like_dom_sf"/>
</dbReference>
<name>A0A165D1N2_EXIGL</name>
<sequence>MVAPPEIGAREDDIASLDYTQRIPNELLTRVVDYLPASKLLLVSSVSKRFRTAITRDSRFYIKIYIDVTDHNISRKICSRQVARAHAILEHATLEHLPLDVHVVCRLYDVDALGTVRDYLRDIVFPIVGAALRILVQLAVTIPDYYSEELRAVLLQPAPFLRDLSLCGGSAWYDTAERKFAHVVPRDVFSGIAPQLQRVYLCNVALAKDPIPALISVRSVVLRYDTHTPDIHVSQLFPSITELEVGFESHKDPWGLRLSHHIDYSDLCLEHLHLEGTSRCSFLHTIAEGLDLARIPAVTYTTLVGCPEDHKMLLDRTSGTLSMRITGIAATAAFGPEFESEYEFHTTQGGLRRVFYFERFDYPQGFNNFAFRIIDIRLEITFVGAVLDFECDLPVLRRLRIDFSKPADFGKTLKLRSGFIGDTPGSVEAGTAGNCDSDPPSKWYLLRCPLLEVVAFTAPKRYREIYPYQVGFLGRAFGQLERPREARARLEMFGVGFVEHSRRELLDLVFPDIIYHSRDEVLDWGENEDWPRTR</sequence>
<keyword evidence="3" id="KW-1185">Reference proteome</keyword>
<dbReference type="SUPFAM" id="SSF81383">
    <property type="entry name" value="F-box domain"/>
    <property type="match status" value="1"/>
</dbReference>
<dbReference type="Gene3D" id="1.20.1280.50">
    <property type="match status" value="1"/>
</dbReference>
<dbReference type="AlphaFoldDB" id="A0A165D1N2"/>
<dbReference type="PROSITE" id="PS50181">
    <property type="entry name" value="FBOX"/>
    <property type="match status" value="1"/>
</dbReference>
<dbReference type="OrthoDB" id="10685786at2759"/>
<dbReference type="InterPro" id="IPR001810">
    <property type="entry name" value="F-box_dom"/>
</dbReference>
<evidence type="ECO:0000313" key="3">
    <source>
        <dbReference type="Proteomes" id="UP000077266"/>
    </source>
</evidence>
<accession>A0A165D1N2</accession>
<reference evidence="2 3" key="1">
    <citation type="journal article" date="2016" name="Mol. Biol. Evol.">
        <title>Comparative Genomics of Early-Diverging Mushroom-Forming Fungi Provides Insights into the Origins of Lignocellulose Decay Capabilities.</title>
        <authorList>
            <person name="Nagy L.G."/>
            <person name="Riley R."/>
            <person name="Tritt A."/>
            <person name="Adam C."/>
            <person name="Daum C."/>
            <person name="Floudas D."/>
            <person name="Sun H."/>
            <person name="Yadav J.S."/>
            <person name="Pangilinan J."/>
            <person name="Larsson K.H."/>
            <person name="Matsuura K."/>
            <person name="Barry K."/>
            <person name="Labutti K."/>
            <person name="Kuo R."/>
            <person name="Ohm R.A."/>
            <person name="Bhattacharya S.S."/>
            <person name="Shirouzu T."/>
            <person name="Yoshinaga Y."/>
            <person name="Martin F.M."/>
            <person name="Grigoriev I.V."/>
            <person name="Hibbett D.S."/>
        </authorList>
    </citation>
    <scope>NUCLEOTIDE SEQUENCE [LARGE SCALE GENOMIC DNA]</scope>
    <source>
        <strain evidence="2 3">HHB12029</strain>
    </source>
</reference>
<dbReference type="InParanoid" id="A0A165D1N2"/>
<proteinExistence type="predicted"/>